<dbReference type="RefSeq" id="WP_091535210.1">
    <property type="nucleotide sequence ID" value="NZ_FOOC01000013.1"/>
</dbReference>
<evidence type="ECO:0000256" key="4">
    <source>
        <dbReference type="ARBA" id="ARBA00022825"/>
    </source>
</evidence>
<dbReference type="InterPro" id="IPR036852">
    <property type="entry name" value="Peptidase_S8/S53_dom_sf"/>
</dbReference>
<dbReference type="PROSITE" id="PS51892">
    <property type="entry name" value="SUBTILASE"/>
    <property type="match status" value="1"/>
</dbReference>
<dbReference type="InterPro" id="IPR023828">
    <property type="entry name" value="Peptidase_S8_Ser-AS"/>
</dbReference>
<keyword evidence="10" id="KW-1185">Reference proteome</keyword>
<dbReference type="Proteomes" id="UP000199771">
    <property type="component" value="Unassembled WGS sequence"/>
</dbReference>
<evidence type="ECO:0000256" key="1">
    <source>
        <dbReference type="ARBA" id="ARBA00011073"/>
    </source>
</evidence>
<reference evidence="9 10" key="1">
    <citation type="submission" date="2016-10" db="EMBL/GenBank/DDBJ databases">
        <authorList>
            <person name="de Groot N.N."/>
        </authorList>
    </citation>
    <scope>NUCLEOTIDE SEQUENCE [LARGE SCALE GENOMIC DNA]</scope>
    <source>
        <strain evidence="9 10">DSM 23609</strain>
    </source>
</reference>
<keyword evidence="3 5" id="KW-0378">Hydrolase</keyword>
<dbReference type="InterPro" id="IPR015500">
    <property type="entry name" value="Peptidase_S8_subtilisin-rel"/>
</dbReference>
<dbReference type="SUPFAM" id="SSF52743">
    <property type="entry name" value="Subtilisin-like"/>
    <property type="match status" value="1"/>
</dbReference>
<feature type="domain" description="Peptidase S8/S53" evidence="7">
    <location>
        <begin position="171"/>
        <end position="429"/>
    </location>
</feature>
<feature type="active site" description="Charge relay system" evidence="5">
    <location>
        <position position="214"/>
    </location>
</feature>
<evidence type="ECO:0000259" key="8">
    <source>
        <dbReference type="Pfam" id="PF22148"/>
    </source>
</evidence>
<name>A0A1I2K5V6_9GAMM</name>
<dbReference type="AlphaFoldDB" id="A0A1I2K5V6"/>
<keyword evidence="2 5" id="KW-0645">Protease</keyword>
<dbReference type="InterPro" id="IPR022398">
    <property type="entry name" value="Peptidase_S8_His-AS"/>
</dbReference>
<dbReference type="PROSITE" id="PS00137">
    <property type="entry name" value="SUBTILASE_HIS"/>
    <property type="match status" value="1"/>
</dbReference>
<feature type="active site" description="Charge relay system" evidence="5">
    <location>
        <position position="389"/>
    </location>
</feature>
<dbReference type="Gene3D" id="3.40.50.200">
    <property type="entry name" value="Peptidase S8/S53 domain"/>
    <property type="match status" value="1"/>
</dbReference>
<feature type="domain" description="Fervidolysin-like N-terminal prodomain" evidence="8">
    <location>
        <begin position="33"/>
        <end position="106"/>
    </location>
</feature>
<keyword evidence="6" id="KW-1133">Transmembrane helix</keyword>
<keyword evidence="6" id="KW-0472">Membrane</keyword>
<evidence type="ECO:0000256" key="3">
    <source>
        <dbReference type="ARBA" id="ARBA00022801"/>
    </source>
</evidence>
<dbReference type="EMBL" id="FOOC01000013">
    <property type="protein sequence ID" value="SFF62294.1"/>
    <property type="molecule type" value="Genomic_DNA"/>
</dbReference>
<dbReference type="InterPro" id="IPR000209">
    <property type="entry name" value="Peptidase_S8/S53_dom"/>
</dbReference>
<dbReference type="Gene3D" id="2.60.120.380">
    <property type="match status" value="1"/>
</dbReference>
<dbReference type="GO" id="GO:0004252">
    <property type="term" value="F:serine-type endopeptidase activity"/>
    <property type="evidence" value="ECO:0007669"/>
    <property type="project" value="UniProtKB-UniRule"/>
</dbReference>
<keyword evidence="4 5" id="KW-0720">Serine protease</keyword>
<dbReference type="CDD" id="cd07473">
    <property type="entry name" value="Peptidases_S8_Subtilisin_like"/>
    <property type="match status" value="1"/>
</dbReference>
<dbReference type="PANTHER" id="PTHR43806">
    <property type="entry name" value="PEPTIDASE S8"/>
    <property type="match status" value="1"/>
</dbReference>
<feature type="transmembrane region" description="Helical" evidence="6">
    <location>
        <begin position="705"/>
        <end position="724"/>
    </location>
</feature>
<evidence type="ECO:0000256" key="6">
    <source>
        <dbReference type="SAM" id="Phobius"/>
    </source>
</evidence>
<evidence type="ECO:0000259" key="7">
    <source>
        <dbReference type="Pfam" id="PF00082"/>
    </source>
</evidence>
<dbReference type="Pfam" id="PF00082">
    <property type="entry name" value="Peptidase_S8"/>
    <property type="match status" value="1"/>
</dbReference>
<dbReference type="STRING" id="1076937.SAMN04488120_11348"/>
<dbReference type="GO" id="GO:0006508">
    <property type="term" value="P:proteolysis"/>
    <property type="evidence" value="ECO:0007669"/>
    <property type="project" value="UniProtKB-KW"/>
</dbReference>
<evidence type="ECO:0000256" key="5">
    <source>
        <dbReference type="PROSITE-ProRule" id="PRU01240"/>
    </source>
</evidence>
<dbReference type="OrthoDB" id="9790784at2"/>
<evidence type="ECO:0000256" key="2">
    <source>
        <dbReference type="ARBA" id="ARBA00022670"/>
    </source>
</evidence>
<dbReference type="InterPro" id="IPR054399">
    <property type="entry name" value="Fervidolysin-like_N_prodom"/>
</dbReference>
<accession>A0A1I2K5V6</accession>
<keyword evidence="6" id="KW-0812">Transmembrane</keyword>
<dbReference type="InterPro" id="IPR050131">
    <property type="entry name" value="Peptidase_S8_subtilisin-like"/>
</dbReference>
<comment type="similarity">
    <text evidence="1 5">Belongs to the peptidase S8 family.</text>
</comment>
<protein>
    <submittedName>
        <fullName evidence="9">Serine protease, subtilisin family</fullName>
    </submittedName>
</protein>
<dbReference type="PRINTS" id="PR00723">
    <property type="entry name" value="SUBTILISIN"/>
</dbReference>
<organism evidence="9 10">
    <name type="scientific">Fontimonas thermophila</name>
    <dbReference type="NCBI Taxonomy" id="1076937"/>
    <lineage>
        <taxon>Bacteria</taxon>
        <taxon>Pseudomonadati</taxon>
        <taxon>Pseudomonadota</taxon>
        <taxon>Gammaproteobacteria</taxon>
        <taxon>Nevskiales</taxon>
        <taxon>Nevskiaceae</taxon>
        <taxon>Fontimonas</taxon>
    </lineage>
</organism>
<evidence type="ECO:0000313" key="9">
    <source>
        <dbReference type="EMBL" id="SFF62294.1"/>
    </source>
</evidence>
<dbReference type="Pfam" id="PF22148">
    <property type="entry name" value="Fervidolysin_NPro-like"/>
    <property type="match status" value="1"/>
</dbReference>
<dbReference type="PANTHER" id="PTHR43806:SF11">
    <property type="entry name" value="CEREVISIN-RELATED"/>
    <property type="match status" value="1"/>
</dbReference>
<dbReference type="InterPro" id="IPR034204">
    <property type="entry name" value="PfSUB1-like_cat_dom"/>
</dbReference>
<dbReference type="PROSITE" id="PS00138">
    <property type="entry name" value="SUBTILASE_SER"/>
    <property type="match status" value="1"/>
</dbReference>
<evidence type="ECO:0000313" key="10">
    <source>
        <dbReference type="Proteomes" id="UP000199771"/>
    </source>
</evidence>
<proteinExistence type="inferred from homology"/>
<gene>
    <name evidence="9" type="ORF">SAMN04488120_11348</name>
</gene>
<feature type="active site" description="Charge relay system" evidence="5">
    <location>
        <position position="178"/>
    </location>
</feature>
<sequence>MNTQTLMRHPTDMLLVMAVVALPIGFAEAAQYAPYQGYVPDEVIVQYRDGANMLHAKSARQRLGLRVRRTLAQGQIELLEVPAFTDVPGVIAALRQQAEVAWAEPNYIRKRHAAFPNDPLFTHQWGLHSTGQANFATDDPELASIVGADMNLPQAWDRDGDDVADRTGNGNVIVAIIDDAIDTGHPDLAANIVPGADLAGDDADPNPENPILDHGTLVTGALGAIGDNGIGVAGVAWNVKLMPLKVGRIRDGEVILDSASILAAYDYARTHGARIINASYGGPDFSQAEFDAIRRLEQAGVLLVTSAGNSDSNLDYSVAAYPANYDASNIVTVAATNRQDNIASFSQYGPIATDVAAPGLQIVTTTVGGGWSTPNDCMNGGSCGVSGTSFASPYTAGVAALIAMTHPTATYREIKARLIEGAEDGVNGGDAGLLTAGGRIDADNSLDLTPGPSLVVHAVRLIDDGNHRLDPGESLTLEIDIENLWQPATNIEATLSVSGIPVTITSAPPPLAELGTGGRATLRFPARVGTPTVPHAEGDFALELRANAGGYQTQRHFRLELAKLALGMPRSARLSTGLHDEFHTYHLDLTTVPADNRLVFCTAAPADIDILVKRGTPPQYNIDLGAPPEDDPTYFTDADHIGGAEDGAERVVIDRPVAGTYYVTVLNYALEDQLEYTLETFLAPAGQDVRGATCSVEAQHRGSSSGGGVIGSGALVWAMVLLAARLRMSRRKTRQP</sequence>